<evidence type="ECO:0000256" key="4">
    <source>
        <dbReference type="PROSITE-ProRule" id="PRU00473"/>
    </source>
</evidence>
<proteinExistence type="predicted"/>
<evidence type="ECO:0000313" key="8">
    <source>
        <dbReference type="Proteomes" id="UP000199440"/>
    </source>
</evidence>
<sequence>MFRIKHIIGSACLLYMAMVQSQNLVQNPSFEVFENCPERLGNFDVDVRFWSTPTEGSTDYFNVCSTKMGAPENFNGRQHVNFGEGYAGLYLYAPDDYREYLQGELTKPLVKGKKYQISFYVSLAERSDFAIKEFGILFSDEKLYVPIKKELSKKQLYKIKGNTYNYLEIGYSNFYSDTKDWVLVHTQFVAKGTEKYFVLGNFKNNNRTRKFKTKKDAKQGSYYYIDMVTINAIDTSVATTILDSGSLELDKTHVFRNILFPFDTFQLLESAKADINKLFDFLGNDSSLQITIDGHTDNVGTVAYNQQLSSLRAQVVAEYLIELGVAPNKIKWRGFGGSMPVATNSTEEGRQRNRRVTFVITRQPVQ</sequence>
<feature type="domain" description="OmpA-like" evidence="6">
    <location>
        <begin position="247"/>
        <end position="364"/>
    </location>
</feature>
<comment type="subcellular location">
    <subcellularLocation>
        <location evidence="1">Cell outer membrane</location>
    </subcellularLocation>
</comment>
<dbReference type="EMBL" id="FNGV01000006">
    <property type="protein sequence ID" value="SDM22365.1"/>
    <property type="molecule type" value="Genomic_DNA"/>
</dbReference>
<dbReference type="PROSITE" id="PS51123">
    <property type="entry name" value="OMPA_2"/>
    <property type="match status" value="1"/>
</dbReference>
<dbReference type="STRING" id="192904.SAMN04488514_106135"/>
<protein>
    <submittedName>
        <fullName evidence="7">Outer membrane protein OmpA</fullName>
    </submittedName>
</protein>
<organism evidence="7 8">
    <name type="scientific">Kriegella aquimaris</name>
    <dbReference type="NCBI Taxonomy" id="192904"/>
    <lineage>
        <taxon>Bacteria</taxon>
        <taxon>Pseudomonadati</taxon>
        <taxon>Bacteroidota</taxon>
        <taxon>Flavobacteriia</taxon>
        <taxon>Flavobacteriales</taxon>
        <taxon>Flavobacteriaceae</taxon>
        <taxon>Kriegella</taxon>
    </lineage>
</organism>
<dbReference type="Gene3D" id="2.60.120.260">
    <property type="entry name" value="Galactose-binding domain-like"/>
    <property type="match status" value="1"/>
</dbReference>
<evidence type="ECO:0000256" key="5">
    <source>
        <dbReference type="SAM" id="SignalP"/>
    </source>
</evidence>
<dbReference type="SUPFAM" id="SSF103088">
    <property type="entry name" value="OmpA-like"/>
    <property type="match status" value="1"/>
</dbReference>
<gene>
    <name evidence="7" type="ORF">SAMN04488514_106135</name>
</gene>
<dbReference type="RefSeq" id="WP_245731450.1">
    <property type="nucleotide sequence ID" value="NZ_FNGV01000006.1"/>
</dbReference>
<dbReference type="AlphaFoldDB" id="A0A1G9RIU3"/>
<evidence type="ECO:0000256" key="2">
    <source>
        <dbReference type="ARBA" id="ARBA00023136"/>
    </source>
</evidence>
<keyword evidence="5" id="KW-0732">Signal</keyword>
<reference evidence="7 8" key="1">
    <citation type="submission" date="2016-10" db="EMBL/GenBank/DDBJ databases">
        <authorList>
            <person name="de Groot N.N."/>
        </authorList>
    </citation>
    <scope>NUCLEOTIDE SEQUENCE [LARGE SCALE GENOMIC DNA]</scope>
    <source>
        <strain evidence="7 8">DSM 19886</strain>
    </source>
</reference>
<dbReference type="Pfam" id="PF00691">
    <property type="entry name" value="OmpA"/>
    <property type="match status" value="1"/>
</dbReference>
<evidence type="ECO:0000256" key="1">
    <source>
        <dbReference type="ARBA" id="ARBA00004442"/>
    </source>
</evidence>
<dbReference type="InterPro" id="IPR006665">
    <property type="entry name" value="OmpA-like"/>
</dbReference>
<dbReference type="Proteomes" id="UP000199440">
    <property type="component" value="Unassembled WGS sequence"/>
</dbReference>
<keyword evidence="3" id="KW-0998">Cell outer membrane</keyword>
<dbReference type="PANTHER" id="PTHR30329">
    <property type="entry name" value="STATOR ELEMENT OF FLAGELLAR MOTOR COMPLEX"/>
    <property type="match status" value="1"/>
</dbReference>
<dbReference type="GO" id="GO:0009279">
    <property type="term" value="C:cell outer membrane"/>
    <property type="evidence" value="ECO:0007669"/>
    <property type="project" value="UniProtKB-SubCell"/>
</dbReference>
<dbReference type="CDD" id="cd07185">
    <property type="entry name" value="OmpA_C-like"/>
    <property type="match status" value="1"/>
</dbReference>
<accession>A0A1G9RIU3</accession>
<dbReference type="PRINTS" id="PR01021">
    <property type="entry name" value="OMPADOMAIN"/>
</dbReference>
<evidence type="ECO:0000256" key="3">
    <source>
        <dbReference type="ARBA" id="ARBA00023237"/>
    </source>
</evidence>
<dbReference type="Gene3D" id="3.30.1330.60">
    <property type="entry name" value="OmpA-like domain"/>
    <property type="match status" value="1"/>
</dbReference>
<keyword evidence="8" id="KW-1185">Reference proteome</keyword>
<keyword evidence="2 4" id="KW-0472">Membrane</keyword>
<feature type="signal peptide" evidence="5">
    <location>
        <begin position="1"/>
        <end position="21"/>
    </location>
</feature>
<evidence type="ECO:0000259" key="6">
    <source>
        <dbReference type="PROSITE" id="PS51123"/>
    </source>
</evidence>
<name>A0A1G9RIU3_9FLAO</name>
<dbReference type="InterPro" id="IPR006664">
    <property type="entry name" value="OMP_bac"/>
</dbReference>
<evidence type="ECO:0000313" key="7">
    <source>
        <dbReference type="EMBL" id="SDM22365.1"/>
    </source>
</evidence>
<dbReference type="PANTHER" id="PTHR30329:SF21">
    <property type="entry name" value="LIPOPROTEIN YIAD-RELATED"/>
    <property type="match status" value="1"/>
</dbReference>
<dbReference type="InterPro" id="IPR050330">
    <property type="entry name" value="Bact_OuterMem_StrucFunc"/>
</dbReference>
<feature type="chain" id="PRO_5011438542" evidence="5">
    <location>
        <begin position="22"/>
        <end position="366"/>
    </location>
</feature>
<dbReference type="InterPro" id="IPR036737">
    <property type="entry name" value="OmpA-like_sf"/>
</dbReference>
<dbReference type="PRINTS" id="PR01023">
    <property type="entry name" value="NAFLGMOTY"/>
</dbReference>